<comment type="caution">
    <text evidence="1">The sequence shown here is derived from an EMBL/GenBank/DDBJ whole genome shotgun (WGS) entry which is preliminary data.</text>
</comment>
<dbReference type="RefSeq" id="WP_188983624.1">
    <property type="nucleotide sequence ID" value="NZ_BMPO01000005.1"/>
</dbReference>
<name>A0A917UYY5_9PSED</name>
<gene>
    <name evidence="1" type="ORF">GCM10009304_25600</name>
</gene>
<reference evidence="1" key="1">
    <citation type="journal article" date="2014" name="Int. J. Syst. Evol. Microbiol.">
        <title>Complete genome sequence of Corynebacterium casei LMG S-19264T (=DSM 44701T), isolated from a smear-ripened cheese.</title>
        <authorList>
            <consortium name="US DOE Joint Genome Institute (JGI-PGF)"/>
            <person name="Walter F."/>
            <person name="Albersmeier A."/>
            <person name="Kalinowski J."/>
            <person name="Ruckert C."/>
        </authorList>
    </citation>
    <scope>NUCLEOTIDE SEQUENCE</scope>
    <source>
        <strain evidence="1">JCM 30078</strain>
    </source>
</reference>
<dbReference type="Proteomes" id="UP000635983">
    <property type="component" value="Unassembled WGS sequence"/>
</dbReference>
<keyword evidence="2" id="KW-1185">Reference proteome</keyword>
<dbReference type="AlphaFoldDB" id="A0A917UYY5"/>
<organism evidence="1 2">
    <name type="scientific">Pseudomonas matsuisoli</name>
    <dbReference type="NCBI Taxonomy" id="1515666"/>
    <lineage>
        <taxon>Bacteria</taxon>
        <taxon>Pseudomonadati</taxon>
        <taxon>Pseudomonadota</taxon>
        <taxon>Gammaproteobacteria</taxon>
        <taxon>Pseudomonadales</taxon>
        <taxon>Pseudomonadaceae</taxon>
        <taxon>Pseudomonas</taxon>
    </lineage>
</organism>
<protein>
    <submittedName>
        <fullName evidence="1">Uncharacterized protein</fullName>
    </submittedName>
</protein>
<proteinExistence type="predicted"/>
<sequence>MKGVNTVGGSIDIHRNLLDILADQVMSTLTLQSDPNAPSDCQLTGESFFFSSRQLPCSCEECKAYRRVLASL</sequence>
<reference evidence="1" key="2">
    <citation type="submission" date="2020-09" db="EMBL/GenBank/DDBJ databases">
        <authorList>
            <person name="Sun Q."/>
            <person name="Ohkuma M."/>
        </authorList>
    </citation>
    <scope>NUCLEOTIDE SEQUENCE</scope>
    <source>
        <strain evidence="1">JCM 30078</strain>
    </source>
</reference>
<evidence type="ECO:0000313" key="1">
    <source>
        <dbReference type="EMBL" id="GGJ98621.1"/>
    </source>
</evidence>
<accession>A0A917UYY5</accession>
<dbReference type="EMBL" id="BMPO01000005">
    <property type="protein sequence ID" value="GGJ98621.1"/>
    <property type="molecule type" value="Genomic_DNA"/>
</dbReference>
<evidence type="ECO:0000313" key="2">
    <source>
        <dbReference type="Proteomes" id="UP000635983"/>
    </source>
</evidence>